<feature type="region of interest" description="Disordered" evidence="1">
    <location>
        <begin position="456"/>
        <end position="476"/>
    </location>
</feature>
<reference evidence="3" key="1">
    <citation type="submission" date="2013-12" db="EMBL/GenBank/DDBJ databases">
        <title>The Genome Sequence of Aphanomyces invadans NJM9701.</title>
        <authorList>
            <consortium name="The Broad Institute Genomics Platform"/>
            <person name="Russ C."/>
            <person name="Tyler B."/>
            <person name="van West P."/>
            <person name="Dieguez-Uribeondo J."/>
            <person name="Young S.K."/>
            <person name="Zeng Q."/>
            <person name="Gargeya S."/>
            <person name="Fitzgerald M."/>
            <person name="Abouelleil A."/>
            <person name="Alvarado L."/>
            <person name="Chapman S.B."/>
            <person name="Gainer-Dewar J."/>
            <person name="Goldberg J."/>
            <person name="Griggs A."/>
            <person name="Gujja S."/>
            <person name="Hansen M."/>
            <person name="Howarth C."/>
            <person name="Imamovic A."/>
            <person name="Ireland A."/>
            <person name="Larimer J."/>
            <person name="McCowan C."/>
            <person name="Murphy C."/>
            <person name="Pearson M."/>
            <person name="Poon T.W."/>
            <person name="Priest M."/>
            <person name="Roberts A."/>
            <person name="Saif S."/>
            <person name="Shea T."/>
            <person name="Sykes S."/>
            <person name="Wortman J."/>
            <person name="Nusbaum C."/>
            <person name="Birren B."/>
        </authorList>
    </citation>
    <scope>NUCLEOTIDE SEQUENCE [LARGE SCALE GENOMIC DNA]</scope>
    <source>
        <strain evidence="3">NJM9701</strain>
    </source>
</reference>
<evidence type="ECO:0000313" key="3">
    <source>
        <dbReference type="EMBL" id="ETW06142.1"/>
    </source>
</evidence>
<proteinExistence type="predicted"/>
<dbReference type="VEuPathDB" id="FungiDB:H310_03727"/>
<evidence type="ECO:0000259" key="2">
    <source>
        <dbReference type="PROSITE" id="PS50020"/>
    </source>
</evidence>
<feature type="domain" description="WW" evidence="2">
    <location>
        <begin position="476"/>
        <end position="510"/>
    </location>
</feature>
<dbReference type="AlphaFoldDB" id="A0A024UJU2"/>
<dbReference type="EMBL" id="KI913956">
    <property type="protein sequence ID" value="ETW06142.1"/>
    <property type="molecule type" value="Genomic_DNA"/>
</dbReference>
<organism evidence="3">
    <name type="scientific">Aphanomyces invadans</name>
    <dbReference type="NCBI Taxonomy" id="157072"/>
    <lineage>
        <taxon>Eukaryota</taxon>
        <taxon>Sar</taxon>
        <taxon>Stramenopiles</taxon>
        <taxon>Oomycota</taxon>
        <taxon>Saprolegniomycetes</taxon>
        <taxon>Saprolegniales</taxon>
        <taxon>Verrucalvaceae</taxon>
        <taxon>Aphanomyces</taxon>
    </lineage>
</organism>
<accession>A0A024UJU2</accession>
<dbReference type="InterPro" id="IPR036020">
    <property type="entry name" value="WW_dom_sf"/>
</dbReference>
<sequence>MDELDARRDRWMAALGRVVRAVQSHRAHQWMFRMWVLHGRPRWRWLFETITATGTHDPEESWTKDKLIKNDVYRDRLLAQEIAAFVDLGDALGMTGAQRHAMFEKFLHVDWMRRSAISVQELCMYCGLRRTRFADCILPLPRANDGFRQFHHRFELVQLMAALFNVCTLPAAKLVAWVVDQAKVDPIVQTLVPDCDKNPPLRLQLAQLLVFVTGTLTPNEKYLKSALESLYLSTSDTRTASSHGMTTLESFLRRFPVLIFPVFWLQRTLRRRVMGTKFWTQLQAKRASWGSSQIFYTPLELMEEARAYTLADTGGMRTKDDGEINQTATKSTHLLAKVLPVATQDADESNLGVEDDSESFELAATIQQYSNEAVAWEVTADNLLAAIHIKQVQMDGNATLDSSKAVGVEHLRIMKALKDGTLSPTEAVSIRKSIVKQYGYHFADFIVGYSHLKPQRRNPVASHKQSKRKSNDDDKTSLPENWIKLFDQSTQRTFYYNALTGESEWQIPPH</sequence>
<dbReference type="SUPFAM" id="SSF51045">
    <property type="entry name" value="WW domain"/>
    <property type="match status" value="1"/>
</dbReference>
<dbReference type="eggNOG" id="ENOG502S97E">
    <property type="taxonomic scope" value="Eukaryota"/>
</dbReference>
<dbReference type="OrthoDB" id="77004at2759"/>
<dbReference type="Gene3D" id="2.20.70.10">
    <property type="match status" value="1"/>
</dbReference>
<dbReference type="SMART" id="SM00456">
    <property type="entry name" value="WW"/>
    <property type="match status" value="1"/>
</dbReference>
<dbReference type="InterPro" id="IPR001202">
    <property type="entry name" value="WW_dom"/>
</dbReference>
<gene>
    <name evidence="3" type="ORF">H310_03727</name>
</gene>
<dbReference type="PROSITE" id="PS50020">
    <property type="entry name" value="WW_DOMAIN_2"/>
    <property type="match status" value="1"/>
</dbReference>
<dbReference type="GeneID" id="20080777"/>
<protein>
    <recommendedName>
        <fullName evidence="2">WW domain-containing protein</fullName>
    </recommendedName>
</protein>
<name>A0A024UJU2_9STRA</name>
<dbReference type="RefSeq" id="XP_008865919.1">
    <property type="nucleotide sequence ID" value="XM_008867697.1"/>
</dbReference>
<evidence type="ECO:0000256" key="1">
    <source>
        <dbReference type="SAM" id="MobiDB-lite"/>
    </source>
</evidence>
<dbReference type="Pfam" id="PF00397">
    <property type="entry name" value="WW"/>
    <property type="match status" value="1"/>
</dbReference>